<dbReference type="GO" id="GO:0008270">
    <property type="term" value="F:zinc ion binding"/>
    <property type="evidence" value="ECO:0007669"/>
    <property type="project" value="UniProtKB-UniRule"/>
</dbReference>
<reference evidence="6" key="1">
    <citation type="journal article" date="2021" name="PeerJ">
        <title>Extensive microbial diversity within the chicken gut microbiome revealed by metagenomics and culture.</title>
        <authorList>
            <person name="Gilroy R."/>
            <person name="Ravi A."/>
            <person name="Getino M."/>
            <person name="Pursley I."/>
            <person name="Horton D.L."/>
            <person name="Alikhan N.F."/>
            <person name="Baker D."/>
            <person name="Gharbi K."/>
            <person name="Hall N."/>
            <person name="Watson M."/>
            <person name="Adriaenssens E.M."/>
            <person name="Foster-Nyarko E."/>
            <person name="Jarju S."/>
            <person name="Secka A."/>
            <person name="Antonio M."/>
            <person name="Oren A."/>
            <person name="Chaudhuri R.R."/>
            <person name="La Ragione R."/>
            <person name="Hildebrand F."/>
            <person name="Pallen M.J."/>
        </authorList>
    </citation>
    <scope>NUCLEOTIDE SEQUENCE</scope>
    <source>
        <strain evidence="6">CHK180-15479</strain>
    </source>
</reference>
<name>A0A9D2SHG6_9FIRM</name>
<dbReference type="AlphaFoldDB" id="A0A9D2SHG6"/>
<dbReference type="GO" id="GO:0051604">
    <property type="term" value="P:protein maturation"/>
    <property type="evidence" value="ECO:0007669"/>
    <property type="project" value="InterPro"/>
</dbReference>
<dbReference type="Pfam" id="PF01155">
    <property type="entry name" value="HypA"/>
    <property type="match status" value="1"/>
</dbReference>
<sequence>MHELAVTEHILDIALKAAKEQNAVRIRAIRLRMGPFAGIVPECVQMYLDVLAKGTMAEGAQVEARTAPLRVLCRECGRESEITREHIACPFCGSLRLKTLSGREFMVESLEVDVDGDKGSASGDGVESGCKRQGAENTGGPQSMPD</sequence>
<reference evidence="6" key="2">
    <citation type="submission" date="2021-04" db="EMBL/GenBank/DDBJ databases">
        <authorList>
            <person name="Gilroy R."/>
        </authorList>
    </citation>
    <scope>NUCLEOTIDE SEQUENCE</scope>
    <source>
        <strain evidence="6">CHK180-15479</strain>
    </source>
</reference>
<feature type="binding site" evidence="4">
    <location>
        <position position="89"/>
    </location>
    <ligand>
        <name>Zn(2+)</name>
        <dbReference type="ChEBI" id="CHEBI:29105"/>
    </ligand>
</feature>
<keyword evidence="2 4" id="KW-0479">Metal-binding</keyword>
<dbReference type="Gene3D" id="3.30.2320.80">
    <property type="match status" value="1"/>
</dbReference>
<evidence type="ECO:0000256" key="2">
    <source>
        <dbReference type="ARBA" id="ARBA00022723"/>
    </source>
</evidence>
<dbReference type="EMBL" id="DWWT01000046">
    <property type="protein sequence ID" value="HJC06380.1"/>
    <property type="molecule type" value="Genomic_DNA"/>
</dbReference>
<dbReference type="InterPro" id="IPR000688">
    <property type="entry name" value="HypA/HybF"/>
</dbReference>
<dbReference type="PANTHER" id="PTHR34535:SF3">
    <property type="entry name" value="HYDROGENASE MATURATION FACTOR HYPA"/>
    <property type="match status" value="1"/>
</dbReference>
<comment type="similarity">
    <text evidence="4">Belongs to the HypA/HybF family.</text>
</comment>
<evidence type="ECO:0000313" key="6">
    <source>
        <dbReference type="EMBL" id="HJC06380.1"/>
    </source>
</evidence>
<evidence type="ECO:0000256" key="1">
    <source>
        <dbReference type="ARBA" id="ARBA00022596"/>
    </source>
</evidence>
<evidence type="ECO:0000256" key="3">
    <source>
        <dbReference type="ARBA" id="ARBA00022833"/>
    </source>
</evidence>
<comment type="function">
    <text evidence="4">Involved in the maturation of [NiFe] hydrogenases. Required for nickel insertion into the metal center of the hydrogenase.</text>
</comment>
<feature type="binding site" evidence="4">
    <location>
        <position position="73"/>
    </location>
    <ligand>
        <name>Zn(2+)</name>
        <dbReference type="ChEBI" id="CHEBI:29105"/>
    </ligand>
</feature>
<evidence type="ECO:0000256" key="5">
    <source>
        <dbReference type="SAM" id="MobiDB-lite"/>
    </source>
</evidence>
<feature type="compositionally biased region" description="Polar residues" evidence="5">
    <location>
        <begin position="135"/>
        <end position="146"/>
    </location>
</feature>
<keyword evidence="3 4" id="KW-0862">Zinc</keyword>
<proteinExistence type="inferred from homology"/>
<dbReference type="GO" id="GO:0016151">
    <property type="term" value="F:nickel cation binding"/>
    <property type="evidence" value="ECO:0007669"/>
    <property type="project" value="UniProtKB-UniRule"/>
</dbReference>
<feature type="binding site" evidence="4">
    <location>
        <position position="92"/>
    </location>
    <ligand>
        <name>Zn(2+)</name>
        <dbReference type="ChEBI" id="CHEBI:29105"/>
    </ligand>
</feature>
<feature type="region of interest" description="Disordered" evidence="5">
    <location>
        <begin position="115"/>
        <end position="146"/>
    </location>
</feature>
<dbReference type="PANTHER" id="PTHR34535">
    <property type="entry name" value="HYDROGENASE MATURATION FACTOR HYPA"/>
    <property type="match status" value="1"/>
</dbReference>
<evidence type="ECO:0000256" key="4">
    <source>
        <dbReference type="HAMAP-Rule" id="MF_00213"/>
    </source>
</evidence>
<organism evidence="6 7">
    <name type="scientific">Candidatus Enterocloster excrementipullorum</name>
    <dbReference type="NCBI Taxonomy" id="2838559"/>
    <lineage>
        <taxon>Bacteria</taxon>
        <taxon>Bacillati</taxon>
        <taxon>Bacillota</taxon>
        <taxon>Clostridia</taxon>
        <taxon>Lachnospirales</taxon>
        <taxon>Lachnospiraceae</taxon>
        <taxon>Enterocloster</taxon>
    </lineage>
</organism>
<evidence type="ECO:0000313" key="7">
    <source>
        <dbReference type="Proteomes" id="UP000823910"/>
    </source>
</evidence>
<dbReference type="HAMAP" id="MF_00213">
    <property type="entry name" value="HypA_HybF"/>
    <property type="match status" value="1"/>
</dbReference>
<comment type="caution">
    <text evidence="6">The sequence shown here is derived from an EMBL/GenBank/DDBJ whole genome shotgun (WGS) entry which is preliminary data.</text>
</comment>
<dbReference type="Proteomes" id="UP000823910">
    <property type="component" value="Unassembled WGS sequence"/>
</dbReference>
<protein>
    <recommendedName>
        <fullName evidence="4">Hydrogenase maturation factor HypA</fullName>
    </recommendedName>
</protein>
<accession>A0A9D2SHG6</accession>
<feature type="binding site" evidence="4">
    <location>
        <position position="76"/>
    </location>
    <ligand>
        <name>Zn(2+)</name>
        <dbReference type="ChEBI" id="CHEBI:29105"/>
    </ligand>
</feature>
<gene>
    <name evidence="4" type="primary">hypA</name>
    <name evidence="6" type="ORF">H9704_09530</name>
</gene>
<keyword evidence="1 4" id="KW-0533">Nickel</keyword>
<feature type="binding site" evidence="4">
    <location>
        <position position="2"/>
    </location>
    <ligand>
        <name>Ni(2+)</name>
        <dbReference type="ChEBI" id="CHEBI:49786"/>
    </ligand>
</feature>